<dbReference type="AlphaFoldDB" id="A0A4R7UZ57"/>
<dbReference type="EC" id="2.7.13.3" evidence="2"/>
<feature type="transmembrane region" description="Helical" evidence="8">
    <location>
        <begin position="322"/>
        <end position="343"/>
    </location>
</feature>
<dbReference type="RefSeq" id="WP_166664404.1">
    <property type="nucleotide sequence ID" value="NZ_SOCP01000018.1"/>
</dbReference>
<accession>A0A4R7UZ57</accession>
<dbReference type="GO" id="GO:0000160">
    <property type="term" value="P:phosphorelay signal transduction system"/>
    <property type="evidence" value="ECO:0007669"/>
    <property type="project" value="UniProtKB-KW"/>
</dbReference>
<gene>
    <name evidence="11" type="ORF">CLV71_11888</name>
</gene>
<keyword evidence="8" id="KW-0472">Membrane</keyword>
<comment type="caution">
    <text evidence="11">The sequence shown here is derived from an EMBL/GenBank/DDBJ whole genome shotgun (WGS) entry which is preliminary data.</text>
</comment>
<dbReference type="InterPro" id="IPR003594">
    <property type="entry name" value="HATPase_dom"/>
</dbReference>
<evidence type="ECO:0000256" key="8">
    <source>
        <dbReference type="SAM" id="Phobius"/>
    </source>
</evidence>
<feature type="compositionally biased region" description="Pro residues" evidence="7">
    <location>
        <begin position="792"/>
        <end position="802"/>
    </location>
</feature>
<keyword evidence="6" id="KW-0902">Two-component regulatory system</keyword>
<evidence type="ECO:0000256" key="5">
    <source>
        <dbReference type="ARBA" id="ARBA00022777"/>
    </source>
</evidence>
<organism evidence="11 12">
    <name type="scientific">Actinophytocola oryzae</name>
    <dbReference type="NCBI Taxonomy" id="502181"/>
    <lineage>
        <taxon>Bacteria</taxon>
        <taxon>Bacillati</taxon>
        <taxon>Actinomycetota</taxon>
        <taxon>Actinomycetes</taxon>
        <taxon>Pseudonocardiales</taxon>
        <taxon>Pseudonocardiaceae</taxon>
    </lineage>
</organism>
<evidence type="ECO:0000259" key="10">
    <source>
        <dbReference type="Pfam" id="PF08376"/>
    </source>
</evidence>
<proteinExistence type="predicted"/>
<evidence type="ECO:0000313" key="11">
    <source>
        <dbReference type="EMBL" id="TDV42218.1"/>
    </source>
</evidence>
<feature type="compositionally biased region" description="Low complexity" evidence="7">
    <location>
        <begin position="803"/>
        <end position="812"/>
    </location>
</feature>
<evidence type="ECO:0000259" key="9">
    <source>
        <dbReference type="Pfam" id="PF02518"/>
    </source>
</evidence>
<feature type="domain" description="Histidine kinase/HSP90-like ATPase" evidence="9">
    <location>
        <begin position="523"/>
        <end position="628"/>
    </location>
</feature>
<protein>
    <recommendedName>
        <fullName evidence="2">histidine kinase</fullName>
        <ecNumber evidence="2">2.7.13.3</ecNumber>
    </recommendedName>
</protein>
<dbReference type="InterPro" id="IPR050980">
    <property type="entry name" value="2C_sensor_his_kinase"/>
</dbReference>
<dbReference type="Proteomes" id="UP000294927">
    <property type="component" value="Unassembled WGS sequence"/>
</dbReference>
<dbReference type="GO" id="GO:0004673">
    <property type="term" value="F:protein histidine kinase activity"/>
    <property type="evidence" value="ECO:0007669"/>
    <property type="project" value="UniProtKB-EC"/>
</dbReference>
<dbReference type="Pfam" id="PF02518">
    <property type="entry name" value="HATPase_c"/>
    <property type="match status" value="1"/>
</dbReference>
<evidence type="ECO:0000313" key="12">
    <source>
        <dbReference type="Proteomes" id="UP000294927"/>
    </source>
</evidence>
<keyword evidence="8" id="KW-1133">Transmembrane helix</keyword>
<comment type="catalytic activity">
    <reaction evidence="1">
        <text>ATP + protein L-histidine = ADP + protein N-phospho-L-histidine.</text>
        <dbReference type="EC" id="2.7.13.3"/>
    </reaction>
</comment>
<evidence type="ECO:0000256" key="2">
    <source>
        <dbReference type="ARBA" id="ARBA00012438"/>
    </source>
</evidence>
<dbReference type="InterPro" id="IPR036890">
    <property type="entry name" value="HATPase_C_sf"/>
</dbReference>
<evidence type="ECO:0000256" key="4">
    <source>
        <dbReference type="ARBA" id="ARBA00022679"/>
    </source>
</evidence>
<reference evidence="11 12" key="1">
    <citation type="submission" date="2019-03" db="EMBL/GenBank/DDBJ databases">
        <title>Genomic Encyclopedia of Archaeal and Bacterial Type Strains, Phase II (KMG-II): from individual species to whole genera.</title>
        <authorList>
            <person name="Goeker M."/>
        </authorList>
    </citation>
    <scope>NUCLEOTIDE SEQUENCE [LARGE SCALE GENOMIC DNA]</scope>
    <source>
        <strain evidence="11 12">DSM 45499</strain>
    </source>
</reference>
<keyword evidence="8" id="KW-0812">Transmembrane</keyword>
<feature type="transmembrane region" description="Helical" evidence="8">
    <location>
        <begin position="30"/>
        <end position="51"/>
    </location>
</feature>
<evidence type="ECO:0000256" key="6">
    <source>
        <dbReference type="ARBA" id="ARBA00023012"/>
    </source>
</evidence>
<keyword evidence="12" id="KW-1185">Reference proteome</keyword>
<dbReference type="PANTHER" id="PTHR44936">
    <property type="entry name" value="SENSOR PROTEIN CREC"/>
    <property type="match status" value="1"/>
</dbReference>
<keyword evidence="3" id="KW-0597">Phosphoprotein</keyword>
<name>A0A4R7UZ57_9PSEU</name>
<dbReference type="EMBL" id="SOCP01000018">
    <property type="protein sequence ID" value="TDV42218.1"/>
    <property type="molecule type" value="Genomic_DNA"/>
</dbReference>
<evidence type="ECO:0000256" key="7">
    <source>
        <dbReference type="SAM" id="MobiDB-lite"/>
    </source>
</evidence>
<evidence type="ECO:0000256" key="1">
    <source>
        <dbReference type="ARBA" id="ARBA00000085"/>
    </source>
</evidence>
<dbReference type="SUPFAM" id="SSF55874">
    <property type="entry name" value="ATPase domain of HSP90 chaperone/DNA topoisomerase II/histidine kinase"/>
    <property type="match status" value="1"/>
</dbReference>
<feature type="region of interest" description="Disordered" evidence="7">
    <location>
        <begin position="789"/>
        <end position="865"/>
    </location>
</feature>
<dbReference type="Pfam" id="PF08376">
    <property type="entry name" value="NIT"/>
    <property type="match status" value="1"/>
</dbReference>
<dbReference type="PANTHER" id="PTHR44936:SF9">
    <property type="entry name" value="SENSOR PROTEIN CREC"/>
    <property type="match status" value="1"/>
</dbReference>
<keyword evidence="4" id="KW-0808">Transferase</keyword>
<feature type="domain" description="Nitrate/nitrite sensing protein" evidence="10">
    <location>
        <begin position="79"/>
        <end position="302"/>
    </location>
</feature>
<sequence length="865" mass="90773">MSSVGKTGADPVGGRENWWSATVQWRNWPLLVKLGAVLLVPVVSALALGVLRVQSDVSLAESYTETAQTAELRAQFVSVVAAVQHERAEAVRAGGRLREAAAVTDRAVAAMAEVVRRHPELGSATSGYRALERAIGSLPAARRQIGGDGMVVLSAYNAVVDTVLEFDRSLVGQFPDENLADTSIALAELQGMSEQVALQRAIGNLGLRDRALSGNGRQVLVETGVRLADKLEDFRSQAPSALTARYVRAATDEDVTTFRQLVDAIRTTDPAALPITQAQWDTAAKQTSALMTDLTARAAADLRSASAALAESVSDRAGLESVLLLTMVLLAAGIGGGLGRYLLRSVALLRRTALDVANSRLPAAVMSIRAGEGMPAIDPVPLRSTEEFGQLARAFDAVHGQAVRSAGEEASLRGNLANIFTNLSRRSQGLVERQLRLMEQLEQKTDDPDQLENLFKIDHLATRMRRNNENLMVLSGTGLLRRFAEPMALPDVLRAAISEVEHYQRAVVRSVPDVRVAGYAAGDLIRSISELIENATAFSPPDAQVTVVSRLLADGAAVVDILDVGVGMSDKDLVDANQRIAGGGGVDVPISRQMGLFVVGRLTARHGIHVRLIPRAEGGLCASVLVPAGLVNIGDPGATAAIELPVPGRGPSTATEWLGASSVATSRPMTVTPLVPLARTEGPAGHAWQSTPAELDEPVVIEVPVVGIAEAPGKQSAGPLPPAESSWPAEEFVPVEVAGMLETAGIIVSPLPDLPNASTPASILFADSTSKGAGGGEFSWLRDRAVARATAAPPPPAAPAPVTPAVTTGPAGLPKRVPKGQQPGARKDQNPPQATARNAVRARGFMTGLQAGIRQSQNREGETGS</sequence>
<dbReference type="Gene3D" id="3.30.565.10">
    <property type="entry name" value="Histidine kinase-like ATPase, C-terminal domain"/>
    <property type="match status" value="1"/>
</dbReference>
<evidence type="ECO:0000256" key="3">
    <source>
        <dbReference type="ARBA" id="ARBA00022553"/>
    </source>
</evidence>
<keyword evidence="5 11" id="KW-0418">Kinase</keyword>
<dbReference type="InterPro" id="IPR013587">
    <property type="entry name" value="Nitrate/nitrite_sensing"/>
</dbReference>